<dbReference type="Pfam" id="PF06259">
    <property type="entry name" value="Abhydrolase_8"/>
    <property type="match status" value="1"/>
</dbReference>
<dbReference type="RefSeq" id="WP_189033093.1">
    <property type="nucleotide sequence ID" value="NZ_BMNE01000006.1"/>
</dbReference>
<feature type="domain" description="DUF1023" evidence="1">
    <location>
        <begin position="372"/>
        <end position="459"/>
    </location>
</feature>
<gene>
    <name evidence="2" type="ORF">GCM10011610_52300</name>
</gene>
<keyword evidence="3" id="KW-1185">Reference proteome</keyword>
<organism evidence="2 3">
    <name type="scientific">Nocardia rhizosphaerihabitans</name>
    <dbReference type="NCBI Taxonomy" id="1691570"/>
    <lineage>
        <taxon>Bacteria</taxon>
        <taxon>Bacillati</taxon>
        <taxon>Actinomycetota</taxon>
        <taxon>Actinomycetes</taxon>
        <taxon>Mycobacteriales</taxon>
        <taxon>Nocardiaceae</taxon>
        <taxon>Nocardia</taxon>
    </lineage>
</organism>
<proteinExistence type="predicted"/>
<dbReference type="InterPro" id="IPR010427">
    <property type="entry name" value="DUF1023"/>
</dbReference>
<comment type="caution">
    <text evidence="2">The sequence shown here is derived from an EMBL/GenBank/DDBJ whole genome shotgun (WGS) entry which is preliminary data.</text>
</comment>
<sequence>MRPTITQLDGWNLDGLHRAADAARANADVVSASVDDCSRAVSATGSWHGQTRDAAGRRVDEEVDHGYEVRTVLLRIADDAEDAFLGLKHARTYVLDQRNLAAGQGFSVAPDGRVSHPDPEKEGAAGVFQLNLFGGLDEIERLDNQFGTRLKESLADLTAIRDGQPDITLADGTIRDPDAVAIQLASMSADERASFLAGLSPEAQRQLVIAAPEKLGNLNGVPFVMRIEANEITVRNALTAEKAKPNRDESRVAQLEAMLAPIPNPEGTGTLDTTPAATATPRLDMVDRKFVMFSTEGNGRMIEMVGDMKSGAPGVGVYVPGTSTNLNGSGSNHVAAWNLADQTDGPVFLYMEGDFPQSLTSLSDGAPSPRFAADMAPRLVEFGKEIDREVAASAPGTPVTYVGHSYGGSIVGSAEQLGLRADRILHASSAGTGVFDTGWNNPNPNVQRYSMTAPGDLIGVVQSYPEGGLTVPGGIRLPGNPHASDELGGDPDEVPGVVRLDTGYYSGTSTDHPGEVVFGTDGHGKYWDDPGSTAFRNIVGVIEGSSATAYVERGIETPFVDIGLGDNGNGAKESFDAAKAAAAQQAAAAFDIDIDPYAGPRVTDNPDPGVKIDIR</sequence>
<evidence type="ECO:0000259" key="1">
    <source>
        <dbReference type="Pfam" id="PF06259"/>
    </source>
</evidence>
<evidence type="ECO:0000313" key="3">
    <source>
        <dbReference type="Proteomes" id="UP000658127"/>
    </source>
</evidence>
<reference evidence="3" key="1">
    <citation type="journal article" date="2019" name="Int. J. Syst. Evol. Microbiol.">
        <title>The Global Catalogue of Microorganisms (GCM) 10K type strain sequencing project: providing services to taxonomists for standard genome sequencing and annotation.</title>
        <authorList>
            <consortium name="The Broad Institute Genomics Platform"/>
            <consortium name="The Broad Institute Genome Sequencing Center for Infectious Disease"/>
            <person name="Wu L."/>
            <person name="Ma J."/>
        </authorList>
    </citation>
    <scope>NUCLEOTIDE SEQUENCE [LARGE SCALE GENOMIC DNA]</scope>
    <source>
        <strain evidence="3">CGMCC 4.7329</strain>
    </source>
</reference>
<dbReference type="EMBL" id="BMNE01000006">
    <property type="protein sequence ID" value="GGN91728.1"/>
    <property type="molecule type" value="Genomic_DNA"/>
</dbReference>
<protein>
    <recommendedName>
        <fullName evidence="1">DUF1023 domain-containing protein</fullName>
    </recommendedName>
</protein>
<dbReference type="Proteomes" id="UP000658127">
    <property type="component" value="Unassembled WGS sequence"/>
</dbReference>
<name>A0ABQ2KS65_9NOCA</name>
<evidence type="ECO:0000313" key="2">
    <source>
        <dbReference type="EMBL" id="GGN91728.1"/>
    </source>
</evidence>
<accession>A0ABQ2KS65</accession>